<evidence type="ECO:0000313" key="1">
    <source>
        <dbReference type="EMBL" id="GAG06659.1"/>
    </source>
</evidence>
<feature type="non-terminal residue" evidence="1">
    <location>
        <position position="1"/>
    </location>
</feature>
<protein>
    <recommendedName>
        <fullName evidence="2">FlgO domain-containing protein</fullName>
    </recommendedName>
</protein>
<proteinExistence type="predicted"/>
<dbReference type="EMBL" id="BARS01025659">
    <property type="protein sequence ID" value="GAG06659.1"/>
    <property type="molecule type" value="Genomic_DNA"/>
</dbReference>
<feature type="non-terminal residue" evidence="1">
    <location>
        <position position="266"/>
    </location>
</feature>
<comment type="caution">
    <text evidence="1">The sequence shown here is derived from an EMBL/GenBank/DDBJ whole genome shotgun (WGS) entry which is preliminary data.</text>
</comment>
<sequence length="266" mass="29193">AGRLSPKYLQDILNRRLKETEAPVKPTVGKSTLAVVPFTVLGSVPGKDAGQILAERLLPMFAGRYQLVDQAQLARFCDQDDLTIAGLVQQVQRPTTKGLSKAVKLRAVRYLVVGTIAGSPDGTLSITARICDWQRGTAVDNRFAQVRADNWRELENRLALLAGRLLGDLGAIDIGDDSDLPPLPEGVDKLTARIQQLQAIKAELKKARTLYTDKHSRVVKLAETMETLGKPLTRDITAKLKELRAADTKLAALYKETHPQRQALAE</sequence>
<organism evidence="1">
    <name type="scientific">marine sediment metagenome</name>
    <dbReference type="NCBI Taxonomy" id="412755"/>
    <lineage>
        <taxon>unclassified sequences</taxon>
        <taxon>metagenomes</taxon>
        <taxon>ecological metagenomes</taxon>
    </lineage>
</organism>
<name>X0ULH8_9ZZZZ</name>
<evidence type="ECO:0008006" key="2">
    <source>
        <dbReference type="Google" id="ProtNLM"/>
    </source>
</evidence>
<accession>X0ULH8</accession>
<dbReference type="Gene3D" id="3.40.50.10070">
    <property type="entry name" value="TolB, N-terminal domain"/>
    <property type="match status" value="1"/>
</dbReference>
<dbReference type="AlphaFoldDB" id="X0ULH8"/>
<reference evidence="1" key="1">
    <citation type="journal article" date="2014" name="Front. Microbiol.">
        <title>High frequency of phylogenetically diverse reductive dehalogenase-homologous genes in deep subseafloor sedimentary metagenomes.</title>
        <authorList>
            <person name="Kawai M."/>
            <person name="Futagami T."/>
            <person name="Toyoda A."/>
            <person name="Takaki Y."/>
            <person name="Nishi S."/>
            <person name="Hori S."/>
            <person name="Arai W."/>
            <person name="Tsubouchi T."/>
            <person name="Morono Y."/>
            <person name="Uchiyama I."/>
            <person name="Ito T."/>
            <person name="Fujiyama A."/>
            <person name="Inagaki F."/>
            <person name="Takami H."/>
        </authorList>
    </citation>
    <scope>NUCLEOTIDE SEQUENCE</scope>
    <source>
        <strain evidence="1">Expedition CK06-06</strain>
    </source>
</reference>
<gene>
    <name evidence="1" type="ORF">S01H1_40516</name>
</gene>